<proteinExistence type="predicted"/>
<evidence type="ECO:0000313" key="1">
    <source>
        <dbReference type="EMBL" id="GIX68321.1"/>
    </source>
</evidence>
<reference evidence="1 2" key="1">
    <citation type="submission" date="2021-06" db="EMBL/GenBank/DDBJ databases">
        <title>Caerostris extrusa draft genome.</title>
        <authorList>
            <person name="Kono N."/>
            <person name="Arakawa K."/>
        </authorList>
    </citation>
    <scope>NUCLEOTIDE SEQUENCE [LARGE SCALE GENOMIC DNA]</scope>
</reference>
<evidence type="ECO:0000313" key="2">
    <source>
        <dbReference type="Proteomes" id="UP001054945"/>
    </source>
</evidence>
<organism evidence="1 2">
    <name type="scientific">Caerostris extrusa</name>
    <name type="common">Bark spider</name>
    <name type="synonym">Caerostris bankana</name>
    <dbReference type="NCBI Taxonomy" id="172846"/>
    <lineage>
        <taxon>Eukaryota</taxon>
        <taxon>Metazoa</taxon>
        <taxon>Ecdysozoa</taxon>
        <taxon>Arthropoda</taxon>
        <taxon>Chelicerata</taxon>
        <taxon>Arachnida</taxon>
        <taxon>Araneae</taxon>
        <taxon>Araneomorphae</taxon>
        <taxon>Entelegynae</taxon>
        <taxon>Araneoidea</taxon>
        <taxon>Araneidae</taxon>
        <taxon>Caerostris</taxon>
    </lineage>
</organism>
<dbReference type="AlphaFoldDB" id="A0AAV4MA76"/>
<dbReference type="Proteomes" id="UP001054945">
    <property type="component" value="Unassembled WGS sequence"/>
</dbReference>
<gene>
    <name evidence="1" type="ORF">CEXT_237311</name>
</gene>
<sequence length="93" mass="11026">MPKMLLACGRHRLEYPYFDLEGMEKRSRATVYQEFVENYCGTMRSILHAASQLLILSKSTQQKTLLPMQNIITTNRIWQTSILFRLISRDHYE</sequence>
<keyword evidence="2" id="KW-1185">Reference proteome</keyword>
<dbReference type="EMBL" id="BPLR01001952">
    <property type="protein sequence ID" value="GIX68321.1"/>
    <property type="molecule type" value="Genomic_DNA"/>
</dbReference>
<accession>A0AAV4MA76</accession>
<comment type="caution">
    <text evidence="1">The sequence shown here is derived from an EMBL/GenBank/DDBJ whole genome shotgun (WGS) entry which is preliminary data.</text>
</comment>
<name>A0AAV4MA76_CAEEX</name>
<protein>
    <submittedName>
        <fullName evidence="1">Uncharacterized protein</fullName>
    </submittedName>
</protein>